<evidence type="ECO:0000313" key="4">
    <source>
        <dbReference type="Proteomes" id="UP001139450"/>
    </source>
</evidence>
<feature type="region of interest" description="Disordered" evidence="1">
    <location>
        <begin position="189"/>
        <end position="210"/>
    </location>
</feature>
<evidence type="ECO:0000256" key="1">
    <source>
        <dbReference type="SAM" id="MobiDB-lite"/>
    </source>
</evidence>
<proteinExistence type="predicted"/>
<dbReference type="Pfam" id="PF13699">
    <property type="entry name" value="eCIS_core"/>
    <property type="match status" value="1"/>
</dbReference>
<feature type="domain" description="eCIS core" evidence="2">
    <location>
        <begin position="105"/>
        <end position="170"/>
    </location>
</feature>
<feature type="compositionally biased region" description="Polar residues" evidence="1">
    <location>
        <begin position="1"/>
        <end position="21"/>
    </location>
</feature>
<accession>A0A9X1X029</accession>
<dbReference type="InterPro" id="IPR025295">
    <property type="entry name" value="eCIS_core_dom"/>
</dbReference>
<sequence>MRSLSSQEKNNDTLSTTSTVHRSGLSRQAVPVYQSKSDVLNSNAVAAMPAQFKVAQLVGGSHAEEEEPLQMQSAVAQRVGGHTEEEEPLQMKAAPIQKKENNTGMPDSLKAGVENLSGIDMSDVKVHYNSSQPKQLQAHAFAQGTDIHIASGQEQHLPHEAWHVVQQKQGRVQPTMQMKAGVAINDDKGLESEADAMGARAAAHGSSLTN</sequence>
<dbReference type="AlphaFoldDB" id="A0A9X1X029"/>
<keyword evidence="4" id="KW-1185">Reference proteome</keyword>
<comment type="caution">
    <text evidence="3">The sequence shown here is derived from an EMBL/GenBank/DDBJ whole genome shotgun (WGS) entry which is preliminary data.</text>
</comment>
<reference evidence="3" key="1">
    <citation type="submission" date="2022-04" db="EMBL/GenBank/DDBJ databases">
        <title>Mucilaginibacter sp. RS28 isolated from freshwater.</title>
        <authorList>
            <person name="Ko S.-R."/>
        </authorList>
    </citation>
    <scope>NUCLEOTIDE SEQUENCE</scope>
    <source>
        <strain evidence="3">RS28</strain>
    </source>
</reference>
<dbReference type="RefSeq" id="WP_245128147.1">
    <property type="nucleotide sequence ID" value="NZ_JALJEJ010000001.1"/>
</dbReference>
<gene>
    <name evidence="3" type="ORF">MUY27_01260</name>
</gene>
<dbReference type="Proteomes" id="UP001139450">
    <property type="component" value="Unassembled WGS sequence"/>
</dbReference>
<dbReference type="EMBL" id="JALJEJ010000001">
    <property type="protein sequence ID" value="MCJ8208316.1"/>
    <property type="molecule type" value="Genomic_DNA"/>
</dbReference>
<evidence type="ECO:0000313" key="3">
    <source>
        <dbReference type="EMBL" id="MCJ8208316.1"/>
    </source>
</evidence>
<name>A0A9X1X029_9SPHI</name>
<organism evidence="3 4">
    <name type="scientific">Mucilaginibacter straminoryzae</name>
    <dbReference type="NCBI Taxonomy" id="2932774"/>
    <lineage>
        <taxon>Bacteria</taxon>
        <taxon>Pseudomonadati</taxon>
        <taxon>Bacteroidota</taxon>
        <taxon>Sphingobacteriia</taxon>
        <taxon>Sphingobacteriales</taxon>
        <taxon>Sphingobacteriaceae</taxon>
        <taxon>Mucilaginibacter</taxon>
    </lineage>
</organism>
<protein>
    <submittedName>
        <fullName evidence="3">DUF4157 domain-containing protein</fullName>
    </submittedName>
</protein>
<feature type="region of interest" description="Disordered" evidence="1">
    <location>
        <begin position="1"/>
        <end position="26"/>
    </location>
</feature>
<evidence type="ECO:0000259" key="2">
    <source>
        <dbReference type="Pfam" id="PF13699"/>
    </source>
</evidence>